<dbReference type="Pfam" id="PF24278">
    <property type="entry name" value="HVO_0513_N"/>
    <property type="match status" value="1"/>
</dbReference>
<name>A0A4D6HFI9_9EURY</name>
<evidence type="ECO:0000256" key="2">
    <source>
        <dbReference type="ARBA" id="ARBA00023163"/>
    </source>
</evidence>
<keyword evidence="1" id="KW-0805">Transcription regulation</keyword>
<dbReference type="OrthoDB" id="27447at2157"/>
<dbReference type="Pfam" id="PF04967">
    <property type="entry name" value="HTH_10"/>
    <property type="match status" value="1"/>
</dbReference>
<sequence>MRYLRAKLDLPPELRHPMQEWIRETDHIEREELLTWNVLPGRDHEYALFYVVGDQDAYREAVRGVDSISDVTLTTIDDGSFYSYVCQQTREADDAWRMVFADLNLVVMPPIVYDSRARTHMTIVGEAESLSTLVEQLEAGPGLGVEVLELGEFDRRHGTIAGDLTDRQLELVETAAELGYYAVPREASLADVATEVDVARSTASTVLRRAESNVMQALVGN</sequence>
<dbReference type="InterPro" id="IPR007050">
    <property type="entry name" value="HTH_bacterioopsin"/>
</dbReference>
<dbReference type="AlphaFoldDB" id="A0A4D6HFI9"/>
<dbReference type="Proteomes" id="UP000296706">
    <property type="component" value="Chromosome"/>
</dbReference>
<dbReference type="EMBL" id="CP031310">
    <property type="protein sequence ID" value="QCC52733.1"/>
    <property type="molecule type" value="Genomic_DNA"/>
</dbReference>
<proteinExistence type="predicted"/>
<evidence type="ECO:0000259" key="4">
    <source>
        <dbReference type="Pfam" id="PF24278"/>
    </source>
</evidence>
<evidence type="ECO:0000256" key="1">
    <source>
        <dbReference type="ARBA" id="ARBA00023015"/>
    </source>
</evidence>
<keyword evidence="6" id="KW-1185">Reference proteome</keyword>
<protein>
    <submittedName>
        <fullName evidence="5">Bacterio-opsin activator</fullName>
    </submittedName>
</protein>
<dbReference type="PANTHER" id="PTHR34236:SF1">
    <property type="entry name" value="DIMETHYL SULFOXIDE REDUCTASE TRANSCRIPTIONAL ACTIVATOR"/>
    <property type="match status" value="1"/>
</dbReference>
<evidence type="ECO:0000313" key="6">
    <source>
        <dbReference type="Proteomes" id="UP000296706"/>
    </source>
</evidence>
<dbReference type="STRING" id="1457250.GCA_000755225_02179"/>
<reference evidence="5 6" key="1">
    <citation type="journal article" date="2019" name="Nat. Commun.">
        <title>A new type of DNA phosphorothioation-based antiviral system in archaea.</title>
        <authorList>
            <person name="Xiong L."/>
            <person name="Liu S."/>
            <person name="Chen S."/>
            <person name="Xiao Y."/>
            <person name="Zhu B."/>
            <person name="Gao Y."/>
            <person name="Zhang Y."/>
            <person name="Chen B."/>
            <person name="Luo J."/>
            <person name="Deng Z."/>
            <person name="Chen X."/>
            <person name="Wang L."/>
            <person name="Chen S."/>
        </authorList>
    </citation>
    <scope>NUCLEOTIDE SEQUENCE [LARGE SCALE GENOMIC DNA]</scope>
    <source>
        <strain evidence="5 6">CBA1105</strain>
    </source>
</reference>
<dbReference type="KEGG" id="hsn:DV733_16490"/>
<evidence type="ECO:0000259" key="3">
    <source>
        <dbReference type="Pfam" id="PF04967"/>
    </source>
</evidence>
<dbReference type="InterPro" id="IPR056493">
    <property type="entry name" value="HVO_0513_N"/>
</dbReference>
<dbReference type="PANTHER" id="PTHR34236">
    <property type="entry name" value="DIMETHYL SULFOXIDE REDUCTASE TRANSCRIPTIONAL ACTIVATOR"/>
    <property type="match status" value="1"/>
</dbReference>
<dbReference type="RefSeq" id="WP_049993053.1">
    <property type="nucleotide sequence ID" value="NZ_CP031310.1"/>
</dbReference>
<dbReference type="GeneID" id="39849491"/>
<organism evidence="5 6">
    <name type="scientific">Halapricum salinum</name>
    <dbReference type="NCBI Taxonomy" id="1457250"/>
    <lineage>
        <taxon>Archaea</taxon>
        <taxon>Methanobacteriati</taxon>
        <taxon>Methanobacteriota</taxon>
        <taxon>Stenosarchaea group</taxon>
        <taxon>Halobacteria</taxon>
        <taxon>Halobacteriales</taxon>
        <taxon>Haloarculaceae</taxon>
        <taxon>Halapricum</taxon>
    </lineage>
</organism>
<evidence type="ECO:0000313" key="5">
    <source>
        <dbReference type="EMBL" id="QCC52733.1"/>
    </source>
</evidence>
<gene>
    <name evidence="5" type="ORF">DV733_16490</name>
</gene>
<keyword evidence="2" id="KW-0804">Transcription</keyword>
<feature type="domain" description="HVO-0513-like N-terminal" evidence="4">
    <location>
        <begin position="16"/>
        <end position="153"/>
    </location>
</feature>
<accession>A0A4D6HFI9</accession>
<feature type="domain" description="HTH bat-type" evidence="3">
    <location>
        <begin position="164"/>
        <end position="215"/>
    </location>
</feature>